<evidence type="ECO:0000313" key="2">
    <source>
        <dbReference type="Proteomes" id="UP000026962"/>
    </source>
</evidence>
<protein>
    <submittedName>
        <fullName evidence="1">Uncharacterized protein</fullName>
    </submittedName>
</protein>
<name>A0A0E0LKX3_ORYPU</name>
<dbReference type="OMA" id="LWISHGY"/>
<dbReference type="Gramene" id="OPUNC07G13950.1">
    <property type="protein sequence ID" value="OPUNC07G13950.1"/>
    <property type="gene ID" value="OPUNC07G13950"/>
</dbReference>
<reference evidence="1" key="1">
    <citation type="submission" date="2015-04" db="UniProtKB">
        <authorList>
            <consortium name="EnsemblPlants"/>
        </authorList>
    </citation>
    <scope>IDENTIFICATION</scope>
</reference>
<sequence length="240" mass="26037">MACEEVNSLSEHHGAEVILYDSDEVHVVEDSFAGDTEVLDTQVAVDVQAVAVTKLDLHGLMESKLQDDAVDVAAVAVPESELNAVVAVAKTELDGAAVAVPERELDATVTVAEMELNCTTVAVPESELDAAMAVCEVVMDVDVTHALLHLHGTKVSTFDLDNQAHHVSTLMLPTMVPCLYGEHNQDMNDVATDLLWISHGYDHGFGFAEIPAEAFDNEKFEDVKLSMLRIAYPFLYEISN</sequence>
<dbReference type="HOGENOM" id="CLU_1130608_0_0_1"/>
<accession>A0A0E0LKX3</accession>
<reference evidence="1" key="2">
    <citation type="submission" date="2018-05" db="EMBL/GenBank/DDBJ databases">
        <title>OpunRS2 (Oryza punctata Reference Sequence Version 2).</title>
        <authorList>
            <person name="Zhang J."/>
            <person name="Kudrna D."/>
            <person name="Lee S."/>
            <person name="Talag J."/>
            <person name="Welchert J."/>
            <person name="Wing R.A."/>
        </authorList>
    </citation>
    <scope>NUCLEOTIDE SEQUENCE [LARGE SCALE GENOMIC DNA]</scope>
</reference>
<evidence type="ECO:0000313" key="1">
    <source>
        <dbReference type="EnsemblPlants" id="OPUNC07G13950.1"/>
    </source>
</evidence>
<organism evidence="1">
    <name type="scientific">Oryza punctata</name>
    <name type="common">Red rice</name>
    <dbReference type="NCBI Taxonomy" id="4537"/>
    <lineage>
        <taxon>Eukaryota</taxon>
        <taxon>Viridiplantae</taxon>
        <taxon>Streptophyta</taxon>
        <taxon>Embryophyta</taxon>
        <taxon>Tracheophyta</taxon>
        <taxon>Spermatophyta</taxon>
        <taxon>Magnoliopsida</taxon>
        <taxon>Liliopsida</taxon>
        <taxon>Poales</taxon>
        <taxon>Poaceae</taxon>
        <taxon>BOP clade</taxon>
        <taxon>Oryzoideae</taxon>
        <taxon>Oryzeae</taxon>
        <taxon>Oryzinae</taxon>
        <taxon>Oryza</taxon>
    </lineage>
</organism>
<dbReference type="EnsemblPlants" id="OPUNC07G13950.1">
    <property type="protein sequence ID" value="OPUNC07G13950.1"/>
    <property type="gene ID" value="OPUNC07G13950"/>
</dbReference>
<dbReference type="Proteomes" id="UP000026962">
    <property type="component" value="Chromosome 7"/>
</dbReference>
<dbReference type="AlphaFoldDB" id="A0A0E0LKX3"/>
<proteinExistence type="predicted"/>
<keyword evidence="2" id="KW-1185">Reference proteome</keyword>